<dbReference type="AlphaFoldDB" id="L1IL69"/>
<gene>
    <name evidence="1" type="ORF">GUITHDRAFT_155134</name>
</gene>
<sequence>MAFQKKIEQLHTDFTHLELSRNSSGSDSCQAASDDLMQMFWSELPANACPSSSDSPKKICSHCSRLNSKAIDSQGNVECAGCYRFFKDSQDSLEATIDDHGNFRST</sequence>
<dbReference type="KEGG" id="gtt:GUITHDRAFT_155134"/>
<evidence type="ECO:0000313" key="3">
    <source>
        <dbReference type="Proteomes" id="UP000011087"/>
    </source>
</evidence>
<dbReference type="EnsemblProtists" id="EKX36857">
    <property type="protein sequence ID" value="EKX36857"/>
    <property type="gene ID" value="GUITHDRAFT_155134"/>
</dbReference>
<evidence type="ECO:0000313" key="1">
    <source>
        <dbReference type="EMBL" id="EKX36857.1"/>
    </source>
</evidence>
<reference evidence="3" key="2">
    <citation type="submission" date="2012-11" db="EMBL/GenBank/DDBJ databases">
        <authorList>
            <person name="Kuo A."/>
            <person name="Curtis B.A."/>
            <person name="Tanifuji G."/>
            <person name="Burki F."/>
            <person name="Gruber A."/>
            <person name="Irimia M."/>
            <person name="Maruyama S."/>
            <person name="Arias M.C."/>
            <person name="Ball S.G."/>
            <person name="Gile G.H."/>
            <person name="Hirakawa Y."/>
            <person name="Hopkins J.F."/>
            <person name="Rensing S.A."/>
            <person name="Schmutz J."/>
            <person name="Symeonidi A."/>
            <person name="Elias M."/>
            <person name="Eveleigh R.J."/>
            <person name="Herman E.K."/>
            <person name="Klute M.J."/>
            <person name="Nakayama T."/>
            <person name="Obornik M."/>
            <person name="Reyes-Prieto A."/>
            <person name="Armbrust E.V."/>
            <person name="Aves S.J."/>
            <person name="Beiko R.G."/>
            <person name="Coutinho P."/>
            <person name="Dacks J.B."/>
            <person name="Durnford D.G."/>
            <person name="Fast N.M."/>
            <person name="Green B.R."/>
            <person name="Grisdale C."/>
            <person name="Hempe F."/>
            <person name="Henrissat B."/>
            <person name="Hoppner M.P."/>
            <person name="Ishida K.-I."/>
            <person name="Kim E."/>
            <person name="Koreny L."/>
            <person name="Kroth P.G."/>
            <person name="Liu Y."/>
            <person name="Malik S.-B."/>
            <person name="Maier U.G."/>
            <person name="McRose D."/>
            <person name="Mock T."/>
            <person name="Neilson J.A."/>
            <person name="Onodera N.T."/>
            <person name="Poole A.M."/>
            <person name="Pritham E.J."/>
            <person name="Richards T.A."/>
            <person name="Rocap G."/>
            <person name="Roy S.W."/>
            <person name="Sarai C."/>
            <person name="Schaack S."/>
            <person name="Shirato S."/>
            <person name="Slamovits C.H."/>
            <person name="Spencer D.F."/>
            <person name="Suzuki S."/>
            <person name="Worden A.Z."/>
            <person name="Zauner S."/>
            <person name="Barry K."/>
            <person name="Bell C."/>
            <person name="Bharti A.K."/>
            <person name="Crow J.A."/>
            <person name="Grimwood J."/>
            <person name="Kramer R."/>
            <person name="Lindquist E."/>
            <person name="Lucas S."/>
            <person name="Salamov A."/>
            <person name="McFadden G.I."/>
            <person name="Lane C.E."/>
            <person name="Keeling P.J."/>
            <person name="Gray M.W."/>
            <person name="Grigoriev I.V."/>
            <person name="Archibald J.M."/>
        </authorList>
    </citation>
    <scope>NUCLEOTIDE SEQUENCE</scope>
    <source>
        <strain evidence="3">CCMP2712</strain>
    </source>
</reference>
<reference evidence="2" key="3">
    <citation type="submission" date="2016-03" db="UniProtKB">
        <authorList>
            <consortium name="EnsemblProtists"/>
        </authorList>
    </citation>
    <scope>IDENTIFICATION</scope>
</reference>
<dbReference type="HOGENOM" id="CLU_2228317_0_0_1"/>
<proteinExistence type="predicted"/>
<protein>
    <submittedName>
        <fullName evidence="1 2">Uncharacterized protein</fullName>
    </submittedName>
</protein>
<dbReference type="Proteomes" id="UP000011087">
    <property type="component" value="Unassembled WGS sequence"/>
</dbReference>
<organism evidence="1">
    <name type="scientific">Guillardia theta (strain CCMP2712)</name>
    <name type="common">Cryptophyte</name>
    <dbReference type="NCBI Taxonomy" id="905079"/>
    <lineage>
        <taxon>Eukaryota</taxon>
        <taxon>Cryptophyceae</taxon>
        <taxon>Pyrenomonadales</taxon>
        <taxon>Geminigeraceae</taxon>
        <taxon>Guillardia</taxon>
    </lineage>
</organism>
<dbReference type="GeneID" id="17293590"/>
<name>L1IL69_GUITC</name>
<keyword evidence="3" id="KW-1185">Reference proteome</keyword>
<accession>L1IL69</accession>
<evidence type="ECO:0000313" key="2">
    <source>
        <dbReference type="EnsemblProtists" id="EKX36857"/>
    </source>
</evidence>
<dbReference type="EMBL" id="JH993067">
    <property type="protein sequence ID" value="EKX36857.1"/>
    <property type="molecule type" value="Genomic_DNA"/>
</dbReference>
<dbReference type="PaxDb" id="55529-EKX36857"/>
<dbReference type="RefSeq" id="XP_005823837.1">
    <property type="nucleotide sequence ID" value="XM_005823780.1"/>
</dbReference>
<reference evidence="1 3" key="1">
    <citation type="journal article" date="2012" name="Nature">
        <title>Algal genomes reveal evolutionary mosaicism and the fate of nucleomorphs.</title>
        <authorList>
            <consortium name="DOE Joint Genome Institute"/>
            <person name="Curtis B.A."/>
            <person name="Tanifuji G."/>
            <person name="Burki F."/>
            <person name="Gruber A."/>
            <person name="Irimia M."/>
            <person name="Maruyama S."/>
            <person name="Arias M.C."/>
            <person name="Ball S.G."/>
            <person name="Gile G.H."/>
            <person name="Hirakawa Y."/>
            <person name="Hopkins J.F."/>
            <person name="Kuo A."/>
            <person name="Rensing S.A."/>
            <person name="Schmutz J."/>
            <person name="Symeonidi A."/>
            <person name="Elias M."/>
            <person name="Eveleigh R.J."/>
            <person name="Herman E.K."/>
            <person name="Klute M.J."/>
            <person name="Nakayama T."/>
            <person name="Obornik M."/>
            <person name="Reyes-Prieto A."/>
            <person name="Armbrust E.V."/>
            <person name="Aves S.J."/>
            <person name="Beiko R.G."/>
            <person name="Coutinho P."/>
            <person name="Dacks J.B."/>
            <person name="Durnford D.G."/>
            <person name="Fast N.M."/>
            <person name="Green B.R."/>
            <person name="Grisdale C.J."/>
            <person name="Hempel F."/>
            <person name="Henrissat B."/>
            <person name="Hoppner M.P."/>
            <person name="Ishida K."/>
            <person name="Kim E."/>
            <person name="Koreny L."/>
            <person name="Kroth P.G."/>
            <person name="Liu Y."/>
            <person name="Malik S.B."/>
            <person name="Maier U.G."/>
            <person name="McRose D."/>
            <person name="Mock T."/>
            <person name="Neilson J.A."/>
            <person name="Onodera N.T."/>
            <person name="Poole A.M."/>
            <person name="Pritham E.J."/>
            <person name="Richards T.A."/>
            <person name="Rocap G."/>
            <person name="Roy S.W."/>
            <person name="Sarai C."/>
            <person name="Schaack S."/>
            <person name="Shirato S."/>
            <person name="Slamovits C.H."/>
            <person name="Spencer D.F."/>
            <person name="Suzuki S."/>
            <person name="Worden A.Z."/>
            <person name="Zauner S."/>
            <person name="Barry K."/>
            <person name="Bell C."/>
            <person name="Bharti A.K."/>
            <person name="Crow J.A."/>
            <person name="Grimwood J."/>
            <person name="Kramer R."/>
            <person name="Lindquist E."/>
            <person name="Lucas S."/>
            <person name="Salamov A."/>
            <person name="McFadden G.I."/>
            <person name="Lane C.E."/>
            <person name="Keeling P.J."/>
            <person name="Gray M.W."/>
            <person name="Grigoriev I.V."/>
            <person name="Archibald J.M."/>
        </authorList>
    </citation>
    <scope>NUCLEOTIDE SEQUENCE</scope>
    <source>
        <strain evidence="1 3">CCMP2712</strain>
    </source>
</reference>